<evidence type="ECO:0000313" key="2">
    <source>
        <dbReference type="Proteomes" id="UP000298058"/>
    </source>
</evidence>
<dbReference type="EMBL" id="RQHW01000003">
    <property type="protein sequence ID" value="TGN20941.1"/>
    <property type="molecule type" value="Genomic_DNA"/>
</dbReference>
<organism evidence="1 2">
    <name type="scientific">Leptospira idonii</name>
    <dbReference type="NCBI Taxonomy" id="1193500"/>
    <lineage>
        <taxon>Bacteria</taxon>
        <taxon>Pseudomonadati</taxon>
        <taxon>Spirochaetota</taxon>
        <taxon>Spirochaetia</taxon>
        <taxon>Leptospirales</taxon>
        <taxon>Leptospiraceae</taxon>
        <taxon>Leptospira</taxon>
    </lineage>
</organism>
<gene>
    <name evidence="1" type="ORF">EHS15_01645</name>
</gene>
<protein>
    <submittedName>
        <fullName evidence="1">Uncharacterized protein</fullName>
    </submittedName>
</protein>
<reference evidence="1" key="1">
    <citation type="journal article" date="2019" name="PLoS Negl. Trop. Dis.">
        <title>Revisiting the worldwide diversity of Leptospira species in the environment.</title>
        <authorList>
            <person name="Vincent A.T."/>
            <person name="Schiettekatte O."/>
            <person name="Bourhy P."/>
            <person name="Veyrier F.J."/>
            <person name="Picardeau M."/>
        </authorList>
    </citation>
    <scope>NUCLEOTIDE SEQUENCE [LARGE SCALE GENOMIC DNA]</scope>
    <source>
        <strain evidence="1">201300427</strain>
    </source>
</reference>
<dbReference type="AlphaFoldDB" id="A0A4R9M4P9"/>
<comment type="caution">
    <text evidence="1">The sequence shown here is derived from an EMBL/GenBank/DDBJ whole genome shotgun (WGS) entry which is preliminary data.</text>
</comment>
<name>A0A4R9M4P9_9LEPT</name>
<accession>A0A4R9M4P9</accession>
<dbReference type="Proteomes" id="UP000298058">
    <property type="component" value="Unassembled WGS sequence"/>
</dbReference>
<keyword evidence="2" id="KW-1185">Reference proteome</keyword>
<evidence type="ECO:0000313" key="1">
    <source>
        <dbReference type="EMBL" id="TGN20941.1"/>
    </source>
</evidence>
<dbReference type="OrthoDB" id="5786920at2"/>
<sequence>MYAQEVAEIKPGSDFPSVSLTDQHDENASITQEIQKILFVSDMDASKIVHKILEKDGDVLLNANQAAFISDIHRMPSLITKFVALPKMKGYSYRMRLIRDDKTGSFFPQNKGSVTLIRLEKGKVVTVDFTNEEEKLKTFLVSPKPNSKK</sequence>
<proteinExistence type="predicted"/>